<evidence type="ECO:0000256" key="1">
    <source>
        <dbReference type="ARBA" id="ARBA00022630"/>
    </source>
</evidence>
<protein>
    <submittedName>
        <fullName evidence="5">Uncharacterized protein</fullName>
    </submittedName>
</protein>
<dbReference type="SUPFAM" id="SSF51905">
    <property type="entry name" value="FAD/NAD(P)-binding domain"/>
    <property type="match status" value="1"/>
</dbReference>
<keyword evidence="2" id="KW-0274">FAD</keyword>
<evidence type="ECO:0000256" key="3">
    <source>
        <dbReference type="ARBA" id="ARBA00023002"/>
    </source>
</evidence>
<dbReference type="OrthoDB" id="655030at2759"/>
<dbReference type="PANTHER" id="PTHR47178:SF1">
    <property type="entry name" value="FAD-BINDING DOMAIN-CONTAINING PROTEIN-RELATED"/>
    <property type="match status" value="1"/>
</dbReference>
<dbReference type="AlphaFoldDB" id="A0A8H7PFD1"/>
<sequence length="173" mass="19134">MADIIVGADSLHSSIRQSTIGDKFEELTIMNLSGLTDITAEQYKALPNINAGLHELAQEIACAVYVRSKLECKWQSCFDRRCAMALYRGEGLNHAMIDVAKLGEQLVKAHRDEITLAEVIAAYEIEAIPRGNRAVKASYESAYQLHEGFTWLVTRITNLFGLTFIIANVVSAS</sequence>
<dbReference type="EMBL" id="JAEPRA010000022">
    <property type="protein sequence ID" value="KAG2172639.1"/>
    <property type="molecule type" value="Genomic_DNA"/>
</dbReference>
<keyword evidence="4" id="KW-0503">Monooxygenase</keyword>
<dbReference type="Gene3D" id="3.50.50.60">
    <property type="entry name" value="FAD/NAD(P)-binding domain"/>
    <property type="match status" value="1"/>
</dbReference>
<keyword evidence="6" id="KW-1185">Reference proteome</keyword>
<accession>A0A8H7PFD1</accession>
<dbReference type="GO" id="GO:0004497">
    <property type="term" value="F:monooxygenase activity"/>
    <property type="evidence" value="ECO:0007669"/>
    <property type="project" value="UniProtKB-KW"/>
</dbReference>
<name>A0A8H7PFD1_9FUNG</name>
<dbReference type="Proteomes" id="UP000612746">
    <property type="component" value="Unassembled WGS sequence"/>
</dbReference>
<dbReference type="PANTHER" id="PTHR47178">
    <property type="entry name" value="MONOOXYGENASE, FAD-BINDING"/>
    <property type="match status" value="1"/>
</dbReference>
<evidence type="ECO:0000313" key="5">
    <source>
        <dbReference type="EMBL" id="KAG2172639.1"/>
    </source>
</evidence>
<evidence type="ECO:0000256" key="2">
    <source>
        <dbReference type="ARBA" id="ARBA00022827"/>
    </source>
</evidence>
<keyword evidence="1" id="KW-0285">Flavoprotein</keyword>
<gene>
    <name evidence="5" type="ORF">INT44_002654</name>
</gene>
<reference evidence="5" key="1">
    <citation type="submission" date="2020-12" db="EMBL/GenBank/DDBJ databases">
        <title>Metabolic potential, ecology and presence of endohyphal bacteria is reflected in genomic diversity of Mucoromycotina.</title>
        <authorList>
            <person name="Muszewska A."/>
            <person name="Okrasinska A."/>
            <person name="Steczkiewicz K."/>
            <person name="Drgas O."/>
            <person name="Orlowska M."/>
            <person name="Perlinska-Lenart U."/>
            <person name="Aleksandrzak-Piekarczyk T."/>
            <person name="Szatraj K."/>
            <person name="Zielenkiewicz U."/>
            <person name="Pilsyk S."/>
            <person name="Malc E."/>
            <person name="Mieczkowski P."/>
            <person name="Kruszewska J.S."/>
            <person name="Biernat P."/>
            <person name="Pawlowska J."/>
        </authorList>
    </citation>
    <scope>NUCLEOTIDE SEQUENCE</scope>
    <source>
        <strain evidence="5">WA0000051536</strain>
    </source>
</reference>
<organism evidence="5 6">
    <name type="scientific">Umbelopsis vinacea</name>
    <dbReference type="NCBI Taxonomy" id="44442"/>
    <lineage>
        <taxon>Eukaryota</taxon>
        <taxon>Fungi</taxon>
        <taxon>Fungi incertae sedis</taxon>
        <taxon>Mucoromycota</taxon>
        <taxon>Mucoromycotina</taxon>
        <taxon>Umbelopsidomycetes</taxon>
        <taxon>Umbelopsidales</taxon>
        <taxon>Umbelopsidaceae</taxon>
        <taxon>Umbelopsis</taxon>
    </lineage>
</organism>
<evidence type="ECO:0000256" key="4">
    <source>
        <dbReference type="ARBA" id="ARBA00023033"/>
    </source>
</evidence>
<dbReference type="InterPro" id="IPR036188">
    <property type="entry name" value="FAD/NAD-bd_sf"/>
</dbReference>
<proteinExistence type="predicted"/>
<evidence type="ECO:0000313" key="6">
    <source>
        <dbReference type="Proteomes" id="UP000612746"/>
    </source>
</evidence>
<comment type="caution">
    <text evidence="5">The sequence shown here is derived from an EMBL/GenBank/DDBJ whole genome shotgun (WGS) entry which is preliminary data.</text>
</comment>
<keyword evidence="3" id="KW-0560">Oxidoreductase</keyword>